<feature type="region of interest" description="Disordered" evidence="1">
    <location>
        <begin position="1"/>
        <end position="28"/>
    </location>
</feature>
<gene>
    <name evidence="2" type="ORF">HKD39_15875</name>
</gene>
<name>A0A849A9D1_9ACTN</name>
<accession>A0A849A9D1</accession>
<organism evidence="2 3">
    <name type="scientific">Nakamurella aerolata</name>
    <dbReference type="NCBI Taxonomy" id="1656892"/>
    <lineage>
        <taxon>Bacteria</taxon>
        <taxon>Bacillati</taxon>
        <taxon>Actinomycetota</taxon>
        <taxon>Actinomycetes</taxon>
        <taxon>Nakamurellales</taxon>
        <taxon>Nakamurellaceae</taxon>
        <taxon>Nakamurella</taxon>
    </lineage>
</organism>
<comment type="caution">
    <text evidence="2">The sequence shown here is derived from an EMBL/GenBank/DDBJ whole genome shotgun (WGS) entry which is preliminary data.</text>
</comment>
<proteinExistence type="predicted"/>
<keyword evidence="3" id="KW-1185">Reference proteome</keyword>
<reference evidence="2 3" key="1">
    <citation type="submission" date="2020-05" db="EMBL/GenBank/DDBJ databases">
        <title>Nakamurella sp. DB0629 isolated from air conditioner.</title>
        <authorList>
            <person name="Kim D.H."/>
            <person name="Kim D.-U."/>
        </authorList>
    </citation>
    <scope>NUCLEOTIDE SEQUENCE [LARGE SCALE GENOMIC DNA]</scope>
    <source>
        <strain evidence="2 3">DB0629</strain>
    </source>
</reference>
<evidence type="ECO:0000256" key="1">
    <source>
        <dbReference type="SAM" id="MobiDB-lite"/>
    </source>
</evidence>
<dbReference type="EMBL" id="JABEND010000010">
    <property type="protein sequence ID" value="NNG37155.1"/>
    <property type="molecule type" value="Genomic_DNA"/>
</dbReference>
<evidence type="ECO:0000313" key="3">
    <source>
        <dbReference type="Proteomes" id="UP000562984"/>
    </source>
</evidence>
<dbReference type="AlphaFoldDB" id="A0A849A9D1"/>
<protein>
    <submittedName>
        <fullName evidence="2">Oxidoreductase</fullName>
    </submittedName>
</protein>
<evidence type="ECO:0000313" key="2">
    <source>
        <dbReference type="EMBL" id="NNG37155.1"/>
    </source>
</evidence>
<dbReference type="RefSeq" id="WP_171200845.1">
    <property type="nucleotide sequence ID" value="NZ_JABEND010000010.1"/>
</dbReference>
<sequence>MGLFTRRSKQTGQSGAKPSRREAQATSDALAEWVANRRGVEVYVEPKTAVTENSVLLVAHDGEFTRRRVPSPDVARTFARKHGLPIYDATVVGYPQRMRDYSRRETIQRQRELRKALDEG</sequence>
<dbReference type="Proteomes" id="UP000562984">
    <property type="component" value="Unassembled WGS sequence"/>
</dbReference>